<comment type="catalytic activity">
    <reaction evidence="1">
        <text>S-ubiquitinyl-[E2 ubiquitin-conjugating enzyme]-L-cysteine + [acceptor protein]-L-lysine = [E2 ubiquitin-conjugating enzyme]-L-cysteine + N(6)-ubiquitinyl-[acceptor protein]-L-lysine.</text>
        <dbReference type="EC" id="2.3.2.27"/>
    </reaction>
</comment>
<feature type="domain" description="U-box" evidence="7">
    <location>
        <begin position="312"/>
        <end position="386"/>
    </location>
</feature>
<gene>
    <name evidence="8" type="ORF">DCAF_LOCUS19031</name>
</gene>
<dbReference type="CDD" id="cd16664">
    <property type="entry name" value="RING-Ubox_PUB"/>
    <property type="match status" value="1"/>
</dbReference>
<name>A0AAV1S794_9ROSI</name>
<keyword evidence="5" id="KW-0833">Ubl conjugation pathway</keyword>
<evidence type="ECO:0000313" key="8">
    <source>
        <dbReference type="EMBL" id="CAK7346355.1"/>
    </source>
</evidence>
<dbReference type="AlphaFoldDB" id="A0AAV1S794"/>
<evidence type="ECO:0000256" key="3">
    <source>
        <dbReference type="ARBA" id="ARBA00012483"/>
    </source>
</evidence>
<comment type="caution">
    <text evidence="8">The sequence shown here is derived from an EMBL/GenBank/DDBJ whole genome shotgun (WGS) entry which is preliminary data.</text>
</comment>
<dbReference type="Pfam" id="PF04564">
    <property type="entry name" value="U-box"/>
    <property type="match status" value="1"/>
</dbReference>
<dbReference type="InterPro" id="IPR003613">
    <property type="entry name" value="Ubox_domain"/>
</dbReference>
<dbReference type="Gene3D" id="3.30.40.10">
    <property type="entry name" value="Zinc/RING finger domain, C3HC4 (zinc finger)"/>
    <property type="match status" value="1"/>
</dbReference>
<proteinExistence type="predicted"/>
<dbReference type="PROSITE" id="PS51698">
    <property type="entry name" value="U_BOX"/>
    <property type="match status" value="1"/>
</dbReference>
<evidence type="ECO:0000313" key="9">
    <source>
        <dbReference type="Proteomes" id="UP001314170"/>
    </source>
</evidence>
<dbReference type="SUPFAM" id="SSF48371">
    <property type="entry name" value="ARM repeat"/>
    <property type="match status" value="1"/>
</dbReference>
<feature type="region of interest" description="Disordered" evidence="6">
    <location>
        <begin position="438"/>
        <end position="465"/>
    </location>
</feature>
<keyword evidence="4" id="KW-0808">Transferase</keyword>
<evidence type="ECO:0000256" key="6">
    <source>
        <dbReference type="SAM" id="MobiDB-lite"/>
    </source>
</evidence>
<evidence type="ECO:0000259" key="7">
    <source>
        <dbReference type="PROSITE" id="PS51698"/>
    </source>
</evidence>
<dbReference type="SMART" id="SM00504">
    <property type="entry name" value="Ubox"/>
    <property type="match status" value="1"/>
</dbReference>
<evidence type="ECO:0000256" key="2">
    <source>
        <dbReference type="ARBA" id="ARBA00004906"/>
    </source>
</evidence>
<keyword evidence="9" id="KW-1185">Reference proteome</keyword>
<reference evidence="8 9" key="1">
    <citation type="submission" date="2024-01" db="EMBL/GenBank/DDBJ databases">
        <authorList>
            <person name="Waweru B."/>
        </authorList>
    </citation>
    <scope>NUCLEOTIDE SEQUENCE [LARGE SCALE GENOMIC DNA]</scope>
</reference>
<dbReference type="PANTHER" id="PTHR23315">
    <property type="entry name" value="U BOX DOMAIN-CONTAINING"/>
    <property type="match status" value="1"/>
</dbReference>
<dbReference type="GO" id="GO:0061630">
    <property type="term" value="F:ubiquitin protein ligase activity"/>
    <property type="evidence" value="ECO:0007669"/>
    <property type="project" value="UniProtKB-EC"/>
</dbReference>
<dbReference type="EMBL" id="CAWUPB010001173">
    <property type="protein sequence ID" value="CAK7346355.1"/>
    <property type="molecule type" value="Genomic_DNA"/>
</dbReference>
<sequence length="794" mass="88702">MLDANLDQKHSADDLTLILFLNNRYAALHFKEGAQIKAGAARVWVPSNERATNFYWPEMPARSRRSGDQCAFMDVHRLMCLELKNFVDRISQIFPAIESARPRCTSGLQVLCSLVVTMDRAKLLIQCCTNSSKLYLAITADRMLLRCKSIQNALELYLGQIENMVPTLLAAKISGIIEDLRSAEFHLESSEEEAGKIVLALIKKDIPASDCIKNSEFEALQLAALSLKITSPLAVLEEKRSIERLLDKVRQNDQKKEMILKYLLNLLRKYGELIWQDQTKNNLSIHKEPKCQSSYPEAFLDWDGTRVDSTPKPPSEFECPISRRLMHDPVIIESGKTYERVWIEKWFSEGHETCPITNNRLENLSLTPNFAMKGLISKWCSQHKIIVSDPCRQSNFAPVSSPKSSSPKSIASFGSSMNDLHLGVSSVSLRSSDTNYGSHLIDDDGNTGPSARLPETKEEVCTSHSPTNGCRAGLACLAKLASLPWKSHCKTVQDVKEELNKNEQVCDSMSSDIYMKSLLKVLKNAHDLCDVRAQKESAELILAILSEDRIKMPTFDEDSIYLLASFLDSKISGKALAIMEWLSRHQFYKSEIIASGVLPSILKILDTQITEFHELAVKILCNLSCNSDIAYHIVYLDFLPNLVPFLRDSLSGYCLTVLKNLCCIEEGRNAIAENDSCINSMAKLLESGTQMEQEHTIEVLSLCYEELQCCQLVNEGSIPQSLFSISVNGTSRGQVIAMELLQLLGHVTEGVVADCSTSGASFDLTTNSSSGNSNRDKGDKSSGYLRRKISRFFQ</sequence>
<dbReference type="Gene3D" id="1.25.10.10">
    <property type="entry name" value="Leucine-rich Repeat Variant"/>
    <property type="match status" value="1"/>
</dbReference>
<dbReference type="PANTHER" id="PTHR23315:SF239">
    <property type="entry name" value="RING-TYPE E3 UBIQUITIN TRANSFERASE"/>
    <property type="match status" value="1"/>
</dbReference>
<evidence type="ECO:0000256" key="4">
    <source>
        <dbReference type="ARBA" id="ARBA00022679"/>
    </source>
</evidence>
<protein>
    <recommendedName>
        <fullName evidence="3">RING-type E3 ubiquitin transferase</fullName>
        <ecNumber evidence="3">2.3.2.27</ecNumber>
    </recommendedName>
</protein>
<comment type="pathway">
    <text evidence="2">Protein modification; protein ubiquitination.</text>
</comment>
<dbReference type="Proteomes" id="UP001314170">
    <property type="component" value="Unassembled WGS sequence"/>
</dbReference>
<dbReference type="EC" id="2.3.2.27" evidence="3"/>
<dbReference type="GO" id="GO:0016567">
    <property type="term" value="P:protein ubiquitination"/>
    <property type="evidence" value="ECO:0007669"/>
    <property type="project" value="InterPro"/>
</dbReference>
<organism evidence="8 9">
    <name type="scientific">Dovyalis caffra</name>
    <dbReference type="NCBI Taxonomy" id="77055"/>
    <lineage>
        <taxon>Eukaryota</taxon>
        <taxon>Viridiplantae</taxon>
        <taxon>Streptophyta</taxon>
        <taxon>Embryophyta</taxon>
        <taxon>Tracheophyta</taxon>
        <taxon>Spermatophyta</taxon>
        <taxon>Magnoliopsida</taxon>
        <taxon>eudicotyledons</taxon>
        <taxon>Gunneridae</taxon>
        <taxon>Pentapetalae</taxon>
        <taxon>rosids</taxon>
        <taxon>fabids</taxon>
        <taxon>Malpighiales</taxon>
        <taxon>Salicaceae</taxon>
        <taxon>Flacourtieae</taxon>
        <taxon>Dovyalis</taxon>
    </lineage>
</organism>
<dbReference type="InterPro" id="IPR016024">
    <property type="entry name" value="ARM-type_fold"/>
</dbReference>
<dbReference type="InterPro" id="IPR045210">
    <property type="entry name" value="RING-Ubox_PUB"/>
</dbReference>
<dbReference type="InterPro" id="IPR013083">
    <property type="entry name" value="Znf_RING/FYVE/PHD"/>
</dbReference>
<evidence type="ECO:0000256" key="1">
    <source>
        <dbReference type="ARBA" id="ARBA00000900"/>
    </source>
</evidence>
<dbReference type="SUPFAM" id="SSF57850">
    <property type="entry name" value="RING/U-box"/>
    <property type="match status" value="1"/>
</dbReference>
<dbReference type="InterPro" id="IPR011989">
    <property type="entry name" value="ARM-like"/>
</dbReference>
<evidence type="ECO:0000256" key="5">
    <source>
        <dbReference type="ARBA" id="ARBA00022786"/>
    </source>
</evidence>
<accession>A0AAV1S794</accession>